<dbReference type="EMBL" id="BAABEP010000044">
    <property type="protein sequence ID" value="GAA3747462.1"/>
    <property type="molecule type" value="Genomic_DNA"/>
</dbReference>
<dbReference type="PANTHER" id="PTHR43649:SF14">
    <property type="entry name" value="BLR3389 PROTEIN"/>
    <property type="match status" value="1"/>
</dbReference>
<dbReference type="PROSITE" id="PS51318">
    <property type="entry name" value="TAT"/>
    <property type="match status" value="1"/>
</dbReference>
<feature type="signal peptide" evidence="1">
    <location>
        <begin position="1"/>
        <end position="20"/>
    </location>
</feature>
<reference evidence="3" key="1">
    <citation type="journal article" date="2019" name="Int. J. Syst. Evol. Microbiol.">
        <title>The Global Catalogue of Microorganisms (GCM) 10K type strain sequencing project: providing services to taxonomists for standard genome sequencing and annotation.</title>
        <authorList>
            <consortium name="The Broad Institute Genomics Platform"/>
            <consortium name="The Broad Institute Genome Sequencing Center for Infectious Disease"/>
            <person name="Wu L."/>
            <person name="Ma J."/>
        </authorList>
    </citation>
    <scope>NUCLEOTIDE SEQUENCE [LARGE SCALE GENOMIC DNA]</scope>
    <source>
        <strain evidence="3">JCM 30846</strain>
    </source>
</reference>
<protein>
    <submittedName>
        <fullName evidence="2">Extracellular solute-binding protein</fullName>
    </submittedName>
</protein>
<feature type="chain" id="PRO_5045434841" evidence="1">
    <location>
        <begin position="21"/>
        <end position="424"/>
    </location>
</feature>
<dbReference type="PANTHER" id="PTHR43649">
    <property type="entry name" value="ARABINOSE-BINDING PROTEIN-RELATED"/>
    <property type="match status" value="1"/>
</dbReference>
<evidence type="ECO:0000256" key="1">
    <source>
        <dbReference type="SAM" id="SignalP"/>
    </source>
</evidence>
<dbReference type="PROSITE" id="PS51257">
    <property type="entry name" value="PROKAR_LIPOPROTEIN"/>
    <property type="match status" value="1"/>
</dbReference>
<dbReference type="Gene3D" id="3.40.190.10">
    <property type="entry name" value="Periplasmic binding protein-like II"/>
    <property type="match status" value="2"/>
</dbReference>
<evidence type="ECO:0000313" key="3">
    <source>
        <dbReference type="Proteomes" id="UP001499884"/>
    </source>
</evidence>
<gene>
    <name evidence="2" type="ORF">GCM10023082_49840</name>
</gene>
<dbReference type="InterPro" id="IPR006059">
    <property type="entry name" value="SBP"/>
</dbReference>
<evidence type="ECO:0000313" key="2">
    <source>
        <dbReference type="EMBL" id="GAA3747462.1"/>
    </source>
</evidence>
<comment type="caution">
    <text evidence="2">The sequence shown here is derived from an EMBL/GenBank/DDBJ whole genome shotgun (WGS) entry which is preliminary data.</text>
</comment>
<dbReference type="InterPro" id="IPR050490">
    <property type="entry name" value="Bact_solute-bd_prot1"/>
</dbReference>
<dbReference type="InterPro" id="IPR006311">
    <property type="entry name" value="TAT_signal"/>
</dbReference>
<organism evidence="2 3">
    <name type="scientific">Streptomyces tremellae</name>
    <dbReference type="NCBI Taxonomy" id="1124239"/>
    <lineage>
        <taxon>Bacteria</taxon>
        <taxon>Bacillati</taxon>
        <taxon>Actinomycetota</taxon>
        <taxon>Actinomycetes</taxon>
        <taxon>Kitasatosporales</taxon>
        <taxon>Streptomycetaceae</taxon>
        <taxon>Streptomyces</taxon>
    </lineage>
</organism>
<dbReference type="Pfam" id="PF01547">
    <property type="entry name" value="SBP_bac_1"/>
    <property type="match status" value="1"/>
</dbReference>
<proteinExistence type="predicted"/>
<accession>A0ABP7FYI2</accession>
<keyword evidence="1" id="KW-0732">Signal</keyword>
<name>A0ABP7FYI2_9ACTN</name>
<keyword evidence="3" id="KW-1185">Reference proteome</keyword>
<dbReference type="Proteomes" id="UP001499884">
    <property type="component" value="Unassembled WGS sequence"/>
</dbReference>
<dbReference type="RefSeq" id="WP_345651715.1">
    <property type="nucleotide sequence ID" value="NZ_BAABEP010000044.1"/>
</dbReference>
<dbReference type="SUPFAM" id="SSF53850">
    <property type="entry name" value="Periplasmic binding protein-like II"/>
    <property type="match status" value="1"/>
</dbReference>
<sequence length="424" mass="46846">MRRRAFIGGLGAAAAGAALGACSGPDSASRGGDADFFIDAPTWGTGLRRAGERLRAVTGTGLAPQSIPTTSSYEQVIKSQLQTRNPPDLIKWGSGYRMQDLARTGTLAPLDAQWARAEKRGWLDPALRSRFTYRGRVYGLPLQNGYYVMLYNKKLFARLGLSEPTTWDAFTHVLETLKRHGTTPIGTTQVNAWPAAIWFGELASKTDPDWYRRVTMGRASYTDAAPRRMMRMWQSMIRAGYHTSPDRSFDDFPALLKEGGIAMYAAAVSWTTQSLEAAGMRPTTDFGAFLLPTVSAGTERTVISEAAGITAAARASGRRQSLELLDHWLDPDVQRPWSSFLWGSSANPTLPWQEPASRRIQREVAGGRLRVLNRYWEASPPALVEGNVQDLGGFMADPSDPDGVLESMQSRARTEWEYWKKETS</sequence>